<evidence type="ECO:0000313" key="9">
    <source>
        <dbReference type="EMBL" id="ACB85725.1"/>
    </source>
</evidence>
<dbReference type="eggNOG" id="COG0065">
    <property type="taxonomic scope" value="Bacteria"/>
</dbReference>
<accession>B2A7L6</accession>
<evidence type="ECO:0000256" key="1">
    <source>
        <dbReference type="ARBA" id="ARBA00001966"/>
    </source>
</evidence>
<keyword evidence="4" id="KW-0479">Metal-binding</keyword>
<organism evidence="9 10">
    <name type="scientific">Natranaerobius thermophilus (strain ATCC BAA-1301 / DSM 18059 / JW/NM-WN-LF)</name>
    <dbReference type="NCBI Taxonomy" id="457570"/>
    <lineage>
        <taxon>Bacteria</taxon>
        <taxon>Bacillati</taxon>
        <taxon>Bacillota</taxon>
        <taxon>Clostridia</taxon>
        <taxon>Natranaerobiales</taxon>
        <taxon>Natranaerobiaceae</taxon>
        <taxon>Natranaerobius</taxon>
    </lineage>
</organism>
<dbReference type="SUPFAM" id="SSF53732">
    <property type="entry name" value="Aconitase iron-sulfur domain"/>
    <property type="match status" value="1"/>
</dbReference>
<evidence type="ECO:0000256" key="3">
    <source>
        <dbReference type="ARBA" id="ARBA00022485"/>
    </source>
</evidence>
<gene>
    <name evidence="9" type="ordered locus">Nther_2159</name>
</gene>
<dbReference type="NCBIfam" id="NF001614">
    <property type="entry name" value="PRK00402.1"/>
    <property type="match status" value="1"/>
</dbReference>
<dbReference type="PANTHER" id="PTHR43822:SF2">
    <property type="entry name" value="HOMOACONITASE, MITOCHONDRIAL"/>
    <property type="match status" value="1"/>
</dbReference>
<dbReference type="InterPro" id="IPR001030">
    <property type="entry name" value="Acoase/IPM_deHydtase_lsu_aba"/>
</dbReference>
<feature type="domain" description="Aconitase/3-isopropylmalate dehydratase large subunit alpha/beta/alpha" evidence="8">
    <location>
        <begin position="21"/>
        <end position="226"/>
    </location>
</feature>
<keyword evidence="3" id="KW-0004">4Fe-4S</keyword>
<evidence type="ECO:0000256" key="2">
    <source>
        <dbReference type="ARBA" id="ARBA00007185"/>
    </source>
</evidence>
<evidence type="ECO:0000256" key="6">
    <source>
        <dbReference type="ARBA" id="ARBA00023014"/>
    </source>
</evidence>
<evidence type="ECO:0000256" key="7">
    <source>
        <dbReference type="ARBA" id="ARBA00023239"/>
    </source>
</evidence>
<reference evidence="9 10" key="2">
    <citation type="journal article" date="2011" name="J. Bacteriol.">
        <title>Complete genome sequence of the anaerobic, halophilic alkalithermophile Natranaerobius thermophilus JW/NM-WN-LF.</title>
        <authorList>
            <person name="Zhao B."/>
            <person name="Mesbah N.M."/>
            <person name="Dalin E."/>
            <person name="Goodwin L."/>
            <person name="Nolan M."/>
            <person name="Pitluck S."/>
            <person name="Chertkov O."/>
            <person name="Brettin T.S."/>
            <person name="Han J."/>
            <person name="Larimer F.W."/>
            <person name="Land M.L."/>
            <person name="Hauser L."/>
            <person name="Kyrpides N."/>
            <person name="Wiegel J."/>
        </authorList>
    </citation>
    <scope>NUCLEOTIDE SEQUENCE [LARGE SCALE GENOMIC DNA]</scope>
    <source>
        <strain evidence="10">ATCC BAA-1301 / DSM 18059 / JW/NM-WN-LF</strain>
    </source>
</reference>
<dbReference type="PROSITE" id="PS00450">
    <property type="entry name" value="ACONITASE_1"/>
    <property type="match status" value="1"/>
</dbReference>
<dbReference type="InterPro" id="IPR015931">
    <property type="entry name" value="Acnase/IPM_dHydase_lsu_aba_1/3"/>
</dbReference>
<keyword evidence="10" id="KW-1185">Reference proteome</keyword>
<dbReference type="InParanoid" id="B2A7L6"/>
<evidence type="ECO:0000256" key="5">
    <source>
        <dbReference type="ARBA" id="ARBA00023004"/>
    </source>
</evidence>
<dbReference type="Proteomes" id="UP000001683">
    <property type="component" value="Chromosome"/>
</dbReference>
<dbReference type="PRINTS" id="PR00415">
    <property type="entry name" value="ACONITASE"/>
</dbReference>
<dbReference type="GO" id="GO:0003861">
    <property type="term" value="F:3-isopropylmalate dehydratase activity"/>
    <property type="evidence" value="ECO:0007669"/>
    <property type="project" value="UniProtKB-EC"/>
</dbReference>
<dbReference type="PANTHER" id="PTHR43822">
    <property type="entry name" value="HOMOACONITASE, MITOCHONDRIAL-RELATED"/>
    <property type="match status" value="1"/>
</dbReference>
<dbReference type="InterPro" id="IPR006251">
    <property type="entry name" value="Homoacnase/IPMdehydase_lsu"/>
</dbReference>
<dbReference type="HOGENOM" id="CLU_006714_3_4_9"/>
<dbReference type="STRING" id="457570.Nther_2159"/>
<comment type="similarity">
    <text evidence="2">Belongs to the aconitase/IPM isomerase family.</text>
</comment>
<keyword evidence="5" id="KW-0408">Iron</keyword>
<dbReference type="NCBIfam" id="TIGR02086">
    <property type="entry name" value="IPMI_arch"/>
    <property type="match status" value="1"/>
</dbReference>
<evidence type="ECO:0000256" key="4">
    <source>
        <dbReference type="ARBA" id="ARBA00022723"/>
    </source>
</evidence>
<reference evidence="9 10" key="1">
    <citation type="submission" date="2008-04" db="EMBL/GenBank/DDBJ databases">
        <title>Complete sequence of chromosome of Natranaerobius thermophilus JW/NM-WN-LF.</title>
        <authorList>
            <consortium name="US DOE Joint Genome Institute"/>
            <person name="Copeland A."/>
            <person name="Lucas S."/>
            <person name="Lapidus A."/>
            <person name="Glavina del Rio T."/>
            <person name="Dalin E."/>
            <person name="Tice H."/>
            <person name="Bruce D."/>
            <person name="Goodwin L."/>
            <person name="Pitluck S."/>
            <person name="Chertkov O."/>
            <person name="Brettin T."/>
            <person name="Detter J.C."/>
            <person name="Han C."/>
            <person name="Kuske C.R."/>
            <person name="Schmutz J."/>
            <person name="Larimer F."/>
            <person name="Land M."/>
            <person name="Hauser L."/>
            <person name="Kyrpides N."/>
            <person name="Lykidis A."/>
            <person name="Mesbah N.M."/>
            <person name="Wiegel J."/>
        </authorList>
    </citation>
    <scope>NUCLEOTIDE SEQUENCE [LARGE SCALE GENOMIC DNA]</scope>
    <source>
        <strain evidence="10">ATCC BAA-1301 / DSM 18059 / JW/NM-WN-LF</strain>
    </source>
</reference>
<feature type="domain" description="Aconitase/3-isopropylmalate dehydratase large subunit alpha/beta/alpha" evidence="8">
    <location>
        <begin position="258"/>
        <end position="387"/>
    </location>
</feature>
<dbReference type="GO" id="GO:0051539">
    <property type="term" value="F:4 iron, 4 sulfur cluster binding"/>
    <property type="evidence" value="ECO:0007669"/>
    <property type="project" value="UniProtKB-KW"/>
</dbReference>
<dbReference type="InterPro" id="IPR050067">
    <property type="entry name" value="IPM_dehydratase_rel_enz"/>
</dbReference>
<dbReference type="RefSeq" id="WP_012448579.1">
    <property type="nucleotide sequence ID" value="NC_010718.1"/>
</dbReference>
<dbReference type="FunCoup" id="B2A7L6">
    <property type="interactions" value="379"/>
</dbReference>
<name>B2A7L6_NATTJ</name>
<dbReference type="EC" id="4.2.1.33" evidence="9"/>
<dbReference type="Pfam" id="PF00330">
    <property type="entry name" value="Aconitase"/>
    <property type="match status" value="2"/>
</dbReference>
<dbReference type="KEGG" id="nth:Nther_2159"/>
<proteinExistence type="inferred from homology"/>
<evidence type="ECO:0000313" key="10">
    <source>
        <dbReference type="Proteomes" id="UP000001683"/>
    </source>
</evidence>
<keyword evidence="6" id="KW-0411">Iron-sulfur</keyword>
<dbReference type="InterPro" id="IPR036008">
    <property type="entry name" value="Aconitase_4Fe-4S_dom"/>
</dbReference>
<dbReference type="InterPro" id="IPR011826">
    <property type="entry name" value="HAcnase/IPMdehydase_lsu_prok"/>
</dbReference>
<dbReference type="NCBIfam" id="TIGR01343">
    <property type="entry name" value="hacA_fam"/>
    <property type="match status" value="1"/>
</dbReference>
<dbReference type="InterPro" id="IPR018136">
    <property type="entry name" value="Aconitase_4Fe-4S_BS"/>
</dbReference>
<protein>
    <submittedName>
        <fullName evidence="9">3-isopropylmalate dehydratase</fullName>
        <ecNumber evidence="9">4.2.1.33</ecNumber>
    </submittedName>
</protein>
<dbReference type="Gene3D" id="3.30.499.10">
    <property type="entry name" value="Aconitase, domain 3"/>
    <property type="match status" value="2"/>
</dbReference>
<dbReference type="GO" id="GO:0046872">
    <property type="term" value="F:metal ion binding"/>
    <property type="evidence" value="ECO:0007669"/>
    <property type="project" value="UniProtKB-KW"/>
</dbReference>
<evidence type="ECO:0000259" key="8">
    <source>
        <dbReference type="Pfam" id="PF00330"/>
    </source>
</evidence>
<dbReference type="AlphaFoldDB" id="B2A7L6"/>
<comment type="cofactor">
    <cofactor evidence="1">
        <name>[4Fe-4S] cluster</name>
        <dbReference type="ChEBI" id="CHEBI:49883"/>
    </cofactor>
</comment>
<dbReference type="OrthoDB" id="9802769at2"/>
<keyword evidence="7 9" id="KW-0456">Lyase</keyword>
<dbReference type="EMBL" id="CP001034">
    <property type="protein sequence ID" value="ACB85725.1"/>
    <property type="molecule type" value="Genomic_DNA"/>
</dbReference>
<sequence length="398" mass="42410">MNIIERLIAEKAGRDHVEVGEEVSCYADLVVAHDVTGPLAVERFYDIGTDRLFDPKKVAFVIDHNIPASSVQSRQQHKSVKEFAKKTGARLYDRSDGVIHQVIYEQGLYQKGQLVVGADSHTCTAGASGALSVAVGSTELAAVMALGTIDLEVPDTYLIQIDGELPQGVYAKDIILTILGKFGTNGFTDKAVIFGGGGITNLSIDEKMTISNMAIEMGAMIGYVDQGEEIGSVKESYTIKASELEPVAACPASPGNVKPISQVAGTEIDQVVIGSCTNGRFSDMEIAAKVLDGKRISENVDMIVIPASEKVLVEMEKREITETLRNAGAVITNPGCGPCYGAHQGLLAPGEVGLSTTNRNFPGRMGHPEAEIYLVSPRTAVESALTGKITLSKERLNE</sequence>
<dbReference type="GO" id="GO:0009098">
    <property type="term" value="P:L-leucine biosynthetic process"/>
    <property type="evidence" value="ECO:0007669"/>
    <property type="project" value="InterPro"/>
</dbReference>